<name>A0A6I6DGF5_9FIRM</name>
<proteinExistence type="predicted"/>
<dbReference type="Gene3D" id="3.20.20.70">
    <property type="entry name" value="Aldolase class I"/>
    <property type="match status" value="1"/>
</dbReference>
<organism evidence="3 4">
    <name type="scientific">Candidatus Syntrophocurvum alkaliphilum</name>
    <dbReference type="NCBI Taxonomy" id="2293317"/>
    <lineage>
        <taxon>Bacteria</taxon>
        <taxon>Bacillati</taxon>
        <taxon>Bacillota</taxon>
        <taxon>Clostridia</taxon>
        <taxon>Eubacteriales</taxon>
        <taxon>Syntrophomonadaceae</taxon>
        <taxon>Candidatus Syntrophocurvum</taxon>
    </lineage>
</organism>
<dbReference type="AlphaFoldDB" id="A0A6I6DGF5"/>
<reference evidence="4" key="1">
    <citation type="journal article" date="2019" name="Microbiology">
        <title>Complete Genome Sequence of an Uncultured Bacterium of the Candidate Phylum Bipolaricaulota.</title>
        <authorList>
            <person name="Kadnikov V.V."/>
            <person name="Mardanov A.V."/>
            <person name="Beletsky A.V."/>
            <person name="Frank Y.A."/>
            <person name="Karnachuk O.V."/>
            <person name="Ravin N.V."/>
        </authorList>
    </citation>
    <scope>NUCLEOTIDE SEQUENCE [LARGE SCALE GENOMIC DNA]</scope>
</reference>
<dbReference type="OrthoDB" id="9780456at2"/>
<evidence type="ECO:0000313" key="4">
    <source>
        <dbReference type="Proteomes" id="UP000426444"/>
    </source>
</evidence>
<keyword evidence="1 3" id="KW-0808">Transferase</keyword>
<dbReference type="Proteomes" id="UP000426444">
    <property type="component" value="Chromosome"/>
</dbReference>
<evidence type="ECO:0000313" key="3">
    <source>
        <dbReference type="EMBL" id="QGU00088.1"/>
    </source>
</evidence>
<dbReference type="InterPro" id="IPR052899">
    <property type="entry name" value="Class-I_DAHP_synthase"/>
</dbReference>
<protein>
    <submittedName>
        <fullName evidence="3">2-keto-3-deoxy-D-arabino-heptulosonate-7-phosphate synthase I beta</fullName>
        <ecNumber evidence="3">2.5.1.54</ecNumber>
    </submittedName>
</protein>
<sequence>MGEYKLASKEKLNQNTIIKIKDTLIGEGYCTIIAGPCAIESRDNYLEIAQILKEIGVDMLRGGAFKPRTSPYSFQGMGKEGLQIIYEAKMLTNLPAVTEVLDVRDIDYVYKYCDIIQIGSRNMQNFSLLKEVGKIDKPVIVKRGLSATIDEWLLAAEYVLNMGNEQVILCERGIRTFETLTRNTVDIGAVSLIKELSHLPILVDPSHATGKRSIIKPVAKAALAAGADGIMVEVHQKPEDALSDGSQSLTPKEYKSLYLELTKFSHLENKQIN</sequence>
<evidence type="ECO:0000256" key="1">
    <source>
        <dbReference type="ARBA" id="ARBA00022679"/>
    </source>
</evidence>
<dbReference type="GO" id="GO:0016832">
    <property type="term" value="F:aldehyde-lyase activity"/>
    <property type="evidence" value="ECO:0007669"/>
    <property type="project" value="InterPro"/>
</dbReference>
<dbReference type="GO" id="GO:0009073">
    <property type="term" value="P:aromatic amino acid family biosynthetic process"/>
    <property type="evidence" value="ECO:0007669"/>
    <property type="project" value="InterPro"/>
</dbReference>
<dbReference type="InterPro" id="IPR006218">
    <property type="entry name" value="DAHP1/KDSA"/>
</dbReference>
<dbReference type="KEGG" id="salq:SYNTR_1494"/>
<dbReference type="InterPro" id="IPR006268">
    <property type="entry name" value="DAHP_syn_2"/>
</dbReference>
<feature type="domain" description="DAHP synthetase I/KDSA" evidence="2">
    <location>
        <begin position="16"/>
        <end position="260"/>
    </location>
</feature>
<keyword evidence="4" id="KW-1185">Reference proteome</keyword>
<dbReference type="NCBIfam" id="TIGR01361">
    <property type="entry name" value="DAHP_synth_Bsub"/>
    <property type="match status" value="1"/>
</dbReference>
<dbReference type="NCBIfam" id="NF006421">
    <property type="entry name" value="PRK08673.1"/>
    <property type="match status" value="1"/>
</dbReference>
<dbReference type="SUPFAM" id="SSF51569">
    <property type="entry name" value="Aldolase"/>
    <property type="match status" value="1"/>
</dbReference>
<evidence type="ECO:0000259" key="2">
    <source>
        <dbReference type="Pfam" id="PF00793"/>
    </source>
</evidence>
<gene>
    <name evidence="3" type="ORF">SYNTR_1494</name>
</gene>
<dbReference type="InterPro" id="IPR013785">
    <property type="entry name" value="Aldolase_TIM"/>
</dbReference>
<dbReference type="Pfam" id="PF00793">
    <property type="entry name" value="DAHP_synth_1"/>
    <property type="match status" value="1"/>
</dbReference>
<dbReference type="EC" id="2.5.1.54" evidence="3"/>
<dbReference type="EMBL" id="CP046457">
    <property type="protein sequence ID" value="QGU00088.1"/>
    <property type="molecule type" value="Genomic_DNA"/>
</dbReference>
<dbReference type="GO" id="GO:0003849">
    <property type="term" value="F:3-deoxy-7-phosphoheptulonate synthase activity"/>
    <property type="evidence" value="ECO:0007669"/>
    <property type="project" value="UniProtKB-EC"/>
</dbReference>
<dbReference type="PANTHER" id="PTHR43018">
    <property type="entry name" value="PHOSPHO-2-DEHYDRO-3-DEOXYHEPTONATE ALDOLASE"/>
    <property type="match status" value="1"/>
</dbReference>
<dbReference type="NCBIfam" id="NF009239">
    <property type="entry name" value="PRK12595.1"/>
    <property type="match status" value="1"/>
</dbReference>
<dbReference type="PANTHER" id="PTHR43018:SF2">
    <property type="entry name" value="PHOSPHO-2-DEHYDRO-3-DEOXYHEPTONATE ALDOLASE"/>
    <property type="match status" value="1"/>
</dbReference>
<accession>A0A6I6DGF5</accession>
<dbReference type="RefSeq" id="WP_156203911.1">
    <property type="nucleotide sequence ID" value="NZ_CP046457.1"/>
</dbReference>